<feature type="domain" description="Amidohydrolase-related" evidence="9">
    <location>
        <begin position="38"/>
        <end position="359"/>
    </location>
</feature>
<organism evidence="10 11">
    <name type="scientific">Meiothermus granaticius NBRC 107808</name>
    <dbReference type="NCBI Taxonomy" id="1227551"/>
    <lineage>
        <taxon>Bacteria</taxon>
        <taxon>Thermotogati</taxon>
        <taxon>Deinococcota</taxon>
        <taxon>Deinococci</taxon>
        <taxon>Thermales</taxon>
        <taxon>Thermaceae</taxon>
        <taxon>Meiothermus</taxon>
    </lineage>
</organism>
<feature type="binding site" evidence="8">
    <location>
        <position position="117"/>
    </location>
    <ligand>
        <name>Zn(2+)</name>
        <dbReference type="ChEBI" id="CHEBI:29105"/>
    </ligand>
</feature>
<evidence type="ECO:0000256" key="4">
    <source>
        <dbReference type="ARBA" id="ARBA00023277"/>
    </source>
</evidence>
<dbReference type="InterPro" id="IPR011059">
    <property type="entry name" value="Metal-dep_hydrolase_composite"/>
</dbReference>
<dbReference type="OrthoDB" id="9776488at2"/>
<keyword evidence="3 5" id="KW-0378">Hydrolase</keyword>
<evidence type="ECO:0000256" key="6">
    <source>
        <dbReference type="PIRSR" id="PIRSR038994-1"/>
    </source>
</evidence>
<name>A0A399FDS8_9DEIN</name>
<evidence type="ECO:0000313" key="11">
    <source>
        <dbReference type="Proteomes" id="UP000266178"/>
    </source>
</evidence>
<comment type="cofactor">
    <cofactor evidence="8">
        <name>a divalent metal cation</name>
        <dbReference type="ChEBI" id="CHEBI:60240"/>
    </cofactor>
    <text evidence="8">Binds 1 divalent metal cation per subunit.</text>
</comment>
<dbReference type="RefSeq" id="WP_119356337.1">
    <property type="nucleotide sequence ID" value="NZ_BJXM01000005.1"/>
</dbReference>
<evidence type="ECO:0000256" key="2">
    <source>
        <dbReference type="ARBA" id="ARBA00022723"/>
    </source>
</evidence>
<feature type="binding site" evidence="8">
    <location>
        <position position="201"/>
    </location>
    <ligand>
        <name>Zn(2+)</name>
        <dbReference type="ChEBI" id="CHEBI:29105"/>
    </ligand>
</feature>
<evidence type="ECO:0000256" key="7">
    <source>
        <dbReference type="PIRSR" id="PIRSR038994-2"/>
    </source>
</evidence>
<feature type="binding site" evidence="7">
    <location>
        <begin position="289"/>
        <end position="291"/>
    </location>
    <ligand>
        <name>substrate</name>
    </ligand>
</feature>
<dbReference type="PANTHER" id="PTHR11113">
    <property type="entry name" value="N-ACETYLGLUCOSAMINE-6-PHOSPHATE DEACETYLASE"/>
    <property type="match status" value="1"/>
</dbReference>
<reference evidence="10 11" key="1">
    <citation type="submission" date="2018-08" db="EMBL/GenBank/DDBJ databases">
        <title>Meiothermus granaticius genome AF-68 sequencing project.</title>
        <authorList>
            <person name="Da Costa M.S."/>
            <person name="Albuquerque L."/>
            <person name="Raposo P."/>
            <person name="Froufe H.J.C."/>
            <person name="Barroso C.S."/>
            <person name="Egas C."/>
        </authorList>
    </citation>
    <scope>NUCLEOTIDE SEQUENCE [LARGE SCALE GENOMIC DNA]</scope>
    <source>
        <strain evidence="10 11">AF-68</strain>
    </source>
</reference>
<feature type="active site" description="Proton donor/acceptor" evidence="6">
    <location>
        <position position="256"/>
    </location>
</feature>
<accession>A0A399FDS8</accession>
<keyword evidence="2 8" id="KW-0479">Metal-binding</keyword>
<dbReference type="Pfam" id="PF01979">
    <property type="entry name" value="Amidohydro_1"/>
    <property type="match status" value="1"/>
</dbReference>
<proteinExistence type="inferred from homology"/>
<evidence type="ECO:0000259" key="9">
    <source>
        <dbReference type="Pfam" id="PF01979"/>
    </source>
</evidence>
<gene>
    <name evidence="10" type="primary">nagA</name>
    <name evidence="10" type="ORF">Mgrana_00819</name>
</gene>
<dbReference type="EC" id="3.5.1.25" evidence="10"/>
<dbReference type="PANTHER" id="PTHR11113:SF14">
    <property type="entry name" value="N-ACETYLGLUCOSAMINE-6-PHOSPHATE DEACETYLASE"/>
    <property type="match status" value="1"/>
</dbReference>
<dbReference type="Proteomes" id="UP000266178">
    <property type="component" value="Unassembled WGS sequence"/>
</dbReference>
<dbReference type="GO" id="GO:0008448">
    <property type="term" value="F:N-acetylglucosamine-6-phosphate deacetylase activity"/>
    <property type="evidence" value="ECO:0007669"/>
    <property type="project" value="UniProtKB-EC"/>
</dbReference>
<dbReference type="Gene3D" id="2.30.40.10">
    <property type="entry name" value="Urease, subunit C, domain 1"/>
    <property type="match status" value="1"/>
</dbReference>
<comment type="caution">
    <text evidence="10">The sequence shown here is derived from an EMBL/GenBank/DDBJ whole genome shotgun (WGS) entry which is preliminary data.</text>
</comment>
<evidence type="ECO:0000313" key="10">
    <source>
        <dbReference type="EMBL" id="RIH93192.1"/>
    </source>
</evidence>
<dbReference type="NCBIfam" id="TIGR00221">
    <property type="entry name" value="nagA"/>
    <property type="match status" value="1"/>
</dbReference>
<keyword evidence="4 5" id="KW-0119">Carbohydrate metabolism</keyword>
<protein>
    <submittedName>
        <fullName evidence="10">N-acetylglucosamine-6-phosphate deacetylase</fullName>
        <ecNumber evidence="10">3.5.1.25</ecNumber>
    </submittedName>
</protein>
<sequence length="368" mass="39122">MNELTGTLVSSDRSYTGLLGFDDQVRRLEPLPKAPARYLLPGFVDLHVHGGGGADFMEGEAAVRQAARFHARHGTTALLATTVTAPIEDLEAALRGIKAVIERPGPGEARLLGVHLEGPFINPGRLGAQPPYTLNPNLELMRRWLQLAPIKVVTLAPELPGAVELIRYLVEQNVIVQLGHTAASYEQAKAGLEAGARGFTHFFNAMTGLHHREPGVVGLGLERGEWGEVIGDGLHVHPAAVRALWKTIPHLYAVTDAVAAAGMPEGEYQLGRNAVFRRGNGVFLADGGLAGSALTLDQAVRNLVGWGLGLTEAVALTSARPHAYLGQSSGALEVGAPADLVVLDPQLEVEQVYIAGQPVLEARRPEAQ</sequence>
<feature type="binding site" evidence="7">
    <location>
        <position position="128"/>
    </location>
    <ligand>
        <name>substrate</name>
    </ligand>
</feature>
<keyword evidence="11" id="KW-1185">Reference proteome</keyword>
<comment type="similarity">
    <text evidence="1 5">Belongs to the metallo-dependent hydrolases superfamily. NagA family.</text>
</comment>
<dbReference type="InterPro" id="IPR006680">
    <property type="entry name" value="Amidohydro-rel"/>
</dbReference>
<dbReference type="InterPro" id="IPR032466">
    <property type="entry name" value="Metal_Hydrolase"/>
</dbReference>
<dbReference type="SUPFAM" id="SSF51556">
    <property type="entry name" value="Metallo-dependent hydrolases"/>
    <property type="match status" value="1"/>
</dbReference>
<dbReference type="SUPFAM" id="SSF51338">
    <property type="entry name" value="Composite domain of metallo-dependent hydrolases"/>
    <property type="match status" value="1"/>
</dbReference>
<dbReference type="CDD" id="cd00854">
    <property type="entry name" value="NagA"/>
    <property type="match status" value="1"/>
</dbReference>
<feature type="binding site" evidence="8">
    <location>
        <position position="180"/>
    </location>
    <ligand>
        <name>Zn(2+)</name>
        <dbReference type="ChEBI" id="CHEBI:29105"/>
    </ligand>
</feature>
<feature type="binding site" evidence="7">
    <location>
        <begin position="204"/>
        <end position="205"/>
    </location>
    <ligand>
        <name>substrate</name>
    </ligand>
</feature>
<dbReference type="GO" id="GO:0006046">
    <property type="term" value="P:N-acetylglucosamine catabolic process"/>
    <property type="evidence" value="ECO:0007669"/>
    <property type="project" value="TreeGrafter"/>
</dbReference>
<feature type="binding site" evidence="7">
    <location>
        <position position="212"/>
    </location>
    <ligand>
        <name>substrate</name>
    </ligand>
</feature>
<dbReference type="PIRSF" id="PIRSF038994">
    <property type="entry name" value="NagA"/>
    <property type="match status" value="1"/>
</dbReference>
<dbReference type="Gene3D" id="3.20.20.140">
    <property type="entry name" value="Metal-dependent hydrolases"/>
    <property type="match status" value="1"/>
</dbReference>
<dbReference type="GO" id="GO:0046872">
    <property type="term" value="F:metal ion binding"/>
    <property type="evidence" value="ECO:0007669"/>
    <property type="project" value="UniProtKB-KW"/>
</dbReference>
<feature type="binding site" evidence="7">
    <location>
        <position position="235"/>
    </location>
    <ligand>
        <name>substrate</name>
    </ligand>
</feature>
<dbReference type="AlphaFoldDB" id="A0A399FDS8"/>
<dbReference type="EMBL" id="QWLB01000008">
    <property type="protein sequence ID" value="RIH93192.1"/>
    <property type="molecule type" value="Genomic_DNA"/>
</dbReference>
<evidence type="ECO:0000256" key="1">
    <source>
        <dbReference type="ARBA" id="ARBA00010716"/>
    </source>
</evidence>
<evidence type="ECO:0000256" key="5">
    <source>
        <dbReference type="PIRNR" id="PIRNR038994"/>
    </source>
</evidence>
<dbReference type="InterPro" id="IPR003764">
    <property type="entry name" value="GlcNAc_6-P_deAcase"/>
</dbReference>
<evidence type="ECO:0000256" key="3">
    <source>
        <dbReference type="ARBA" id="ARBA00022801"/>
    </source>
</evidence>
<evidence type="ECO:0000256" key="8">
    <source>
        <dbReference type="PIRSR" id="PIRSR038994-3"/>
    </source>
</evidence>